<reference evidence="2" key="1">
    <citation type="submission" date="2020-03" db="EMBL/GenBank/DDBJ databases">
        <title>Draft Genome Sequence of Cylindrodendrum hubeiense.</title>
        <authorList>
            <person name="Buettner E."/>
            <person name="Kellner H."/>
        </authorList>
    </citation>
    <scope>NUCLEOTIDE SEQUENCE</scope>
    <source>
        <strain evidence="2">IHI 201604</strain>
    </source>
</reference>
<feature type="compositionally biased region" description="Polar residues" evidence="1">
    <location>
        <begin position="248"/>
        <end position="265"/>
    </location>
</feature>
<evidence type="ECO:0000313" key="3">
    <source>
        <dbReference type="Proteomes" id="UP000722485"/>
    </source>
</evidence>
<dbReference type="EMBL" id="JAANBB010000189">
    <property type="protein sequence ID" value="KAF7547075.1"/>
    <property type="molecule type" value="Genomic_DNA"/>
</dbReference>
<feature type="region of interest" description="Disordered" evidence="1">
    <location>
        <begin position="406"/>
        <end position="430"/>
    </location>
</feature>
<sequence>MGPSRRLSLRSVTSRYSSEKADAFKTSTPLKAEGILHSASTPKITSNSKNTGAIKVKSAPKATSTPKLSTTPTPSPASESSIASEPSSAANSSTPSKTTVKPDLVTYSNVINDAVASLSREFQIPINLSHHELDQKTVNDVMEIYLREGVHNWDNHTKMGFAKVLSLIKITSSSKTITSNHAIWRAVIHRKEGWNWAYWIAFRNIYGKSLLENRPRITKVIQTAFPNTDIWSATTPAGMTRGKLESMTPEQSIPTPSNASPTIAATNERKRPHHALVTNGDAFGQRMTLRTKRRRRYIVAQSAPEGLSPSLSTSEIWSTPEVLSTPKVLSTPEVPSTSEVLSSPDSSGDADDGTKNKQQDTACRGLNSQVSEGNGNKETHQIIATSVPEPDVLTQQTRTKDNMVDTRTDETNQSSTNVAAAGSAQPHDAAKPIPRWATTIEEAKRGIMFLQLKNELSAHVANQIQESERRTRKQIADLPRPHVAVNNYIGQILAEMLDIKQRLSALEEDNQTRIRNAATFNVSSGLGGDSMLRALETLGHQVHNCTRDIYQLKTSQQYEEDPILPRVEGEPVEELDSGMEEN</sequence>
<feature type="compositionally biased region" description="Low complexity" evidence="1">
    <location>
        <begin position="1"/>
        <end position="16"/>
    </location>
</feature>
<name>A0A9P5H7A7_9HYPO</name>
<accession>A0A9P5H7A7</accession>
<feature type="region of interest" description="Disordered" evidence="1">
    <location>
        <begin position="1"/>
        <end position="99"/>
    </location>
</feature>
<dbReference type="Proteomes" id="UP000722485">
    <property type="component" value="Unassembled WGS sequence"/>
</dbReference>
<evidence type="ECO:0000313" key="2">
    <source>
        <dbReference type="EMBL" id="KAF7547075.1"/>
    </source>
</evidence>
<dbReference type="OrthoDB" id="5105494at2759"/>
<feature type="compositionally biased region" description="Low complexity" evidence="1">
    <location>
        <begin position="60"/>
        <end position="99"/>
    </location>
</feature>
<feature type="compositionally biased region" description="Acidic residues" evidence="1">
    <location>
        <begin position="570"/>
        <end position="582"/>
    </location>
</feature>
<organism evidence="2 3">
    <name type="scientific">Cylindrodendrum hubeiense</name>
    <dbReference type="NCBI Taxonomy" id="595255"/>
    <lineage>
        <taxon>Eukaryota</taxon>
        <taxon>Fungi</taxon>
        <taxon>Dikarya</taxon>
        <taxon>Ascomycota</taxon>
        <taxon>Pezizomycotina</taxon>
        <taxon>Sordariomycetes</taxon>
        <taxon>Hypocreomycetidae</taxon>
        <taxon>Hypocreales</taxon>
        <taxon>Nectriaceae</taxon>
        <taxon>Cylindrodendrum</taxon>
    </lineage>
</organism>
<feature type="region of interest" description="Disordered" evidence="1">
    <location>
        <begin position="247"/>
        <end position="274"/>
    </location>
</feature>
<proteinExistence type="predicted"/>
<feature type="compositionally biased region" description="Polar residues" evidence="1">
    <location>
        <begin position="38"/>
        <end position="51"/>
    </location>
</feature>
<keyword evidence="3" id="KW-1185">Reference proteome</keyword>
<feature type="region of interest" description="Disordered" evidence="1">
    <location>
        <begin position="561"/>
        <end position="582"/>
    </location>
</feature>
<comment type="caution">
    <text evidence="2">The sequence shown here is derived from an EMBL/GenBank/DDBJ whole genome shotgun (WGS) entry which is preliminary data.</text>
</comment>
<evidence type="ECO:0000256" key="1">
    <source>
        <dbReference type="SAM" id="MobiDB-lite"/>
    </source>
</evidence>
<dbReference type="AlphaFoldDB" id="A0A9P5H7A7"/>
<feature type="region of interest" description="Disordered" evidence="1">
    <location>
        <begin position="325"/>
        <end position="360"/>
    </location>
</feature>
<protein>
    <submittedName>
        <fullName evidence="2">Uncharacterized protein</fullName>
    </submittedName>
</protein>
<gene>
    <name evidence="2" type="ORF">G7Z17_g7986</name>
</gene>